<keyword evidence="1" id="KW-1133">Transmembrane helix</keyword>
<organism evidence="2 3">
    <name type="scientific">Microvenator marinus</name>
    <dbReference type="NCBI Taxonomy" id="2600177"/>
    <lineage>
        <taxon>Bacteria</taxon>
        <taxon>Deltaproteobacteria</taxon>
        <taxon>Bradymonadales</taxon>
        <taxon>Microvenatoraceae</taxon>
        <taxon>Microvenator</taxon>
    </lineage>
</organism>
<evidence type="ECO:0000256" key="1">
    <source>
        <dbReference type="SAM" id="Phobius"/>
    </source>
</evidence>
<dbReference type="InterPro" id="IPR011990">
    <property type="entry name" value="TPR-like_helical_dom_sf"/>
</dbReference>
<evidence type="ECO:0000313" key="3">
    <source>
        <dbReference type="Proteomes" id="UP000321595"/>
    </source>
</evidence>
<dbReference type="RefSeq" id="WP_146962904.1">
    <property type="nucleotide sequence ID" value="NZ_CP042467.1"/>
</dbReference>
<dbReference type="Gene3D" id="1.25.40.10">
    <property type="entry name" value="Tetratricopeptide repeat domain"/>
    <property type="match status" value="1"/>
</dbReference>
<dbReference type="Proteomes" id="UP000321595">
    <property type="component" value="Chromosome"/>
</dbReference>
<feature type="transmembrane region" description="Helical" evidence="1">
    <location>
        <begin position="12"/>
        <end position="32"/>
    </location>
</feature>
<dbReference type="KEGG" id="bbae:FRD01_21005"/>
<feature type="transmembrane region" description="Helical" evidence="1">
    <location>
        <begin position="52"/>
        <end position="70"/>
    </location>
</feature>
<keyword evidence="1" id="KW-0472">Membrane</keyword>
<dbReference type="EMBL" id="CP042467">
    <property type="protein sequence ID" value="QED29671.1"/>
    <property type="molecule type" value="Genomic_DNA"/>
</dbReference>
<dbReference type="AlphaFoldDB" id="A0A5B8XWW7"/>
<sequence>MIKHYPKFLSALGILGIATAVVFLTGVILSFIPGNPTIAAFFVGRSDLERSFAFLLVAIPYVFLIAHLYLRTHAGQFFLRRGEVGLAKEYCEARLRVTPGRGKLEVAYHRLYLGQAAIREGAYTQALSVLREVKPPYRLLSEYLRWEMEALLRLENLKDAKELCIHLERFKNAAFYAAAAELSFRQGETEKAAERLKDARWIDDKDPRVAATAILLNDVKDDETLERALIWADQVPGAALELYLAAGRDAGEHVKDSADSRSKYVLSKTEVQDG</sequence>
<gene>
    <name evidence="2" type="ORF">FRD01_21005</name>
</gene>
<keyword evidence="1" id="KW-0812">Transmembrane</keyword>
<dbReference type="SUPFAM" id="SSF48452">
    <property type="entry name" value="TPR-like"/>
    <property type="match status" value="1"/>
</dbReference>
<dbReference type="OrthoDB" id="5502367at2"/>
<name>A0A5B8XWW7_9DELT</name>
<keyword evidence="3" id="KW-1185">Reference proteome</keyword>
<protein>
    <submittedName>
        <fullName evidence="2">Uncharacterized protein</fullName>
    </submittedName>
</protein>
<evidence type="ECO:0000313" key="2">
    <source>
        <dbReference type="EMBL" id="QED29671.1"/>
    </source>
</evidence>
<accession>A0A5B8XWW7</accession>
<reference evidence="2 3" key="1">
    <citation type="submission" date="2019-08" db="EMBL/GenBank/DDBJ databases">
        <authorList>
            <person name="Liang Q."/>
        </authorList>
    </citation>
    <scope>NUCLEOTIDE SEQUENCE [LARGE SCALE GENOMIC DNA]</scope>
    <source>
        <strain evidence="2 3">V1718</strain>
    </source>
</reference>
<proteinExistence type="predicted"/>